<keyword evidence="4" id="KW-0336">GPI-anchor</keyword>
<dbReference type="InterPro" id="IPR045003">
    <property type="entry name" value="FLA_A"/>
</dbReference>
<dbReference type="SUPFAM" id="SSF82153">
    <property type="entry name" value="FAS1 domain"/>
    <property type="match status" value="1"/>
</dbReference>
<evidence type="ECO:0000313" key="11">
    <source>
        <dbReference type="EMBL" id="JAT50220.1"/>
    </source>
</evidence>
<dbReference type="SMART" id="SM00554">
    <property type="entry name" value="FAS1"/>
    <property type="match status" value="1"/>
</dbReference>
<name>A0A1D1Y6H7_9ARAE</name>
<keyword evidence="6" id="KW-0472">Membrane</keyword>
<sequence length="258" mass="26301">MALSTVLMACTVLLLVAPAAAQTSTGALPPSPSPSAAPAPAPHWVNLTELLTVAGPFSTFLRYAERTDAIATFQNQANDTHQGVTIFVPTDDAFATLKAPSLANLTQDQLRSLLLAHAFPKFYSLAEFRNLSQRNPVATSAGGGYTLNVSDASGLVRVDSGWANPRISSSVYATDPVAVYEVQRVLLPVAIFGAAPPPPPPAPAPAPEAAKPSDLAPAEAGGGGSSPKSDPSSPGSPAYHAGVGAANYLVLAIAGLLL</sequence>
<keyword evidence="3" id="KW-1003">Cell membrane</keyword>
<protein>
    <submittedName>
        <fullName evidence="11">Fasciclin-like arabinogalactan protein 7</fullName>
    </submittedName>
</protein>
<feature type="signal peptide" evidence="9">
    <location>
        <begin position="1"/>
        <end position="21"/>
    </location>
</feature>
<evidence type="ECO:0000256" key="6">
    <source>
        <dbReference type="ARBA" id="ARBA00023136"/>
    </source>
</evidence>
<evidence type="ECO:0000256" key="5">
    <source>
        <dbReference type="ARBA" id="ARBA00022729"/>
    </source>
</evidence>
<dbReference type="Gene3D" id="2.30.180.10">
    <property type="entry name" value="FAS1 domain"/>
    <property type="match status" value="1"/>
</dbReference>
<accession>A0A1D1Y6H7</accession>
<organism evidence="11">
    <name type="scientific">Anthurium amnicola</name>
    <dbReference type="NCBI Taxonomy" id="1678845"/>
    <lineage>
        <taxon>Eukaryota</taxon>
        <taxon>Viridiplantae</taxon>
        <taxon>Streptophyta</taxon>
        <taxon>Embryophyta</taxon>
        <taxon>Tracheophyta</taxon>
        <taxon>Spermatophyta</taxon>
        <taxon>Magnoliopsida</taxon>
        <taxon>Liliopsida</taxon>
        <taxon>Araceae</taxon>
        <taxon>Pothoideae</taxon>
        <taxon>Potheae</taxon>
        <taxon>Anthurium</taxon>
    </lineage>
</organism>
<evidence type="ECO:0000256" key="2">
    <source>
        <dbReference type="ARBA" id="ARBA00007843"/>
    </source>
</evidence>
<dbReference type="Pfam" id="PF02469">
    <property type="entry name" value="Fasciclin"/>
    <property type="match status" value="1"/>
</dbReference>
<comment type="subcellular location">
    <subcellularLocation>
        <location evidence="1">Cell membrane</location>
        <topology evidence="1">Lipid-anchor</topology>
        <topology evidence="1">GPI-anchor</topology>
    </subcellularLocation>
</comment>
<keyword evidence="4" id="KW-0325">Glycoprotein</keyword>
<dbReference type="GO" id="GO:0098552">
    <property type="term" value="C:side of membrane"/>
    <property type="evidence" value="ECO:0007669"/>
    <property type="project" value="UniProtKB-KW"/>
</dbReference>
<dbReference type="AlphaFoldDB" id="A0A1D1Y6H7"/>
<feature type="compositionally biased region" description="Low complexity" evidence="8">
    <location>
        <begin position="226"/>
        <end position="237"/>
    </location>
</feature>
<dbReference type="InterPro" id="IPR036378">
    <property type="entry name" value="FAS1_dom_sf"/>
</dbReference>
<evidence type="ECO:0000256" key="8">
    <source>
        <dbReference type="SAM" id="MobiDB-lite"/>
    </source>
</evidence>
<dbReference type="GO" id="GO:0009834">
    <property type="term" value="P:plant-type secondary cell wall biogenesis"/>
    <property type="evidence" value="ECO:0007669"/>
    <property type="project" value="TreeGrafter"/>
</dbReference>
<evidence type="ECO:0000256" key="7">
    <source>
        <dbReference type="ARBA" id="ARBA00024686"/>
    </source>
</evidence>
<proteinExistence type="inferred from homology"/>
<evidence type="ECO:0000256" key="1">
    <source>
        <dbReference type="ARBA" id="ARBA00004609"/>
    </source>
</evidence>
<dbReference type="InterPro" id="IPR000782">
    <property type="entry name" value="FAS1_domain"/>
</dbReference>
<dbReference type="PROSITE" id="PS50213">
    <property type="entry name" value="FAS1"/>
    <property type="match status" value="1"/>
</dbReference>
<evidence type="ECO:0000259" key="10">
    <source>
        <dbReference type="PROSITE" id="PS50213"/>
    </source>
</evidence>
<keyword evidence="4" id="KW-0449">Lipoprotein</keyword>
<dbReference type="GO" id="GO:0005886">
    <property type="term" value="C:plasma membrane"/>
    <property type="evidence" value="ECO:0007669"/>
    <property type="project" value="UniProtKB-SubCell"/>
</dbReference>
<comment type="similarity">
    <text evidence="2">Belongs to the fasciclin-like AGP family.</text>
</comment>
<dbReference type="FunFam" id="2.30.180.10:FF:000012">
    <property type="entry name" value="Fasciclin-like arabinogalactan protein 7"/>
    <property type="match status" value="1"/>
</dbReference>
<dbReference type="PANTHER" id="PTHR32077">
    <property type="entry name" value="FASCICLIN-LIKE ARABINOGALACTAN PROTEIN"/>
    <property type="match status" value="1"/>
</dbReference>
<feature type="region of interest" description="Disordered" evidence="8">
    <location>
        <begin position="199"/>
        <end position="237"/>
    </location>
</feature>
<dbReference type="PANTHER" id="PTHR32077:SF3">
    <property type="entry name" value="FASCICLIN-LIKE ARABINOGALACTAN PROTEIN 7"/>
    <property type="match status" value="1"/>
</dbReference>
<feature type="chain" id="PRO_5008899973" evidence="9">
    <location>
        <begin position="22"/>
        <end position="258"/>
    </location>
</feature>
<evidence type="ECO:0000256" key="4">
    <source>
        <dbReference type="ARBA" id="ARBA00022622"/>
    </source>
</evidence>
<gene>
    <name evidence="11" type="primary">FLA7_1</name>
    <name evidence="11" type="ORF">g.28604</name>
</gene>
<keyword evidence="5 9" id="KW-0732">Signal</keyword>
<evidence type="ECO:0000256" key="9">
    <source>
        <dbReference type="SAM" id="SignalP"/>
    </source>
</evidence>
<evidence type="ECO:0000256" key="3">
    <source>
        <dbReference type="ARBA" id="ARBA00022475"/>
    </source>
</evidence>
<comment type="function">
    <text evidence="7">May be a cell surface adhesion protein.</text>
</comment>
<dbReference type="EMBL" id="GDJX01017716">
    <property type="protein sequence ID" value="JAT50220.1"/>
    <property type="molecule type" value="Transcribed_RNA"/>
</dbReference>
<feature type="domain" description="FAS1" evidence="10">
    <location>
        <begin position="44"/>
        <end position="186"/>
    </location>
</feature>
<reference evidence="11" key="1">
    <citation type="submission" date="2015-07" db="EMBL/GenBank/DDBJ databases">
        <title>Transcriptome Assembly of Anthurium amnicola.</title>
        <authorList>
            <person name="Suzuki J."/>
        </authorList>
    </citation>
    <scope>NUCLEOTIDE SEQUENCE</scope>
</reference>